<dbReference type="AlphaFoldDB" id="A0A8H6RNP6"/>
<name>A0A8H6RNP6_9PEZI</name>
<keyword evidence="4" id="KW-1185">Reference proteome</keyword>
<dbReference type="InterPro" id="IPR001005">
    <property type="entry name" value="SANT/Myb"/>
</dbReference>
<protein>
    <submittedName>
        <fullName evidence="3">Transcriptional activator Myb</fullName>
    </submittedName>
</protein>
<dbReference type="PANTHER" id="PTHR45614:SF51">
    <property type="entry name" value="MYB-LIKE DNA-BINDING PROTEIN BAS1"/>
    <property type="match status" value="1"/>
</dbReference>
<organism evidence="3 4">
    <name type="scientific">Pseudocercospora fuligena</name>
    <dbReference type="NCBI Taxonomy" id="685502"/>
    <lineage>
        <taxon>Eukaryota</taxon>
        <taxon>Fungi</taxon>
        <taxon>Dikarya</taxon>
        <taxon>Ascomycota</taxon>
        <taxon>Pezizomycotina</taxon>
        <taxon>Dothideomycetes</taxon>
        <taxon>Dothideomycetidae</taxon>
        <taxon>Mycosphaerellales</taxon>
        <taxon>Mycosphaerellaceae</taxon>
        <taxon>Pseudocercospora</taxon>
    </lineage>
</organism>
<dbReference type="InterPro" id="IPR017930">
    <property type="entry name" value="Myb_dom"/>
</dbReference>
<evidence type="ECO:0000313" key="3">
    <source>
        <dbReference type="EMBL" id="KAF7194754.1"/>
    </source>
</evidence>
<accession>A0A8H6RNP6</accession>
<dbReference type="SUPFAM" id="SSF46689">
    <property type="entry name" value="Homeodomain-like"/>
    <property type="match status" value="1"/>
</dbReference>
<dbReference type="Proteomes" id="UP000660729">
    <property type="component" value="Unassembled WGS sequence"/>
</dbReference>
<dbReference type="InterPro" id="IPR009057">
    <property type="entry name" value="Homeodomain-like_sf"/>
</dbReference>
<sequence>MRWHVCVRGLSSQWVLPFTTCRPRPQVVACVLSSTFKRGLNGTRYSKDETKRFREMIAENKSLGEIAEVFPERTFMSIRSKWTKITRAASPSSCRRWSEDEKQRLLDHKLLGTPWSTIAQQFPDRSLSSLNARWRRLAPAQLRKDTRSSRPDEYTEQEDAIIKECLKQGMHWKQIATDHFPNRTLRAIRYRCDTIGERSKQPMGFKWTAEIEQRLKKLYEEEDLSFVDIGKTLGCSVNAARARNSILTRGHPRHRQAWSEEANADLLVLIQAGRSLDDMAKAFPEKTYAAVRRKAYQLRRRHDIPVSRQRRSL</sequence>
<dbReference type="Pfam" id="PF00249">
    <property type="entry name" value="Myb_DNA-binding"/>
    <property type="match status" value="1"/>
</dbReference>
<dbReference type="GO" id="GO:0005634">
    <property type="term" value="C:nucleus"/>
    <property type="evidence" value="ECO:0007669"/>
    <property type="project" value="TreeGrafter"/>
</dbReference>
<dbReference type="GO" id="GO:0000978">
    <property type="term" value="F:RNA polymerase II cis-regulatory region sequence-specific DNA binding"/>
    <property type="evidence" value="ECO:0007669"/>
    <property type="project" value="TreeGrafter"/>
</dbReference>
<feature type="domain" description="HTH myb-type" evidence="2">
    <location>
        <begin position="95"/>
        <end position="142"/>
    </location>
</feature>
<dbReference type="OrthoDB" id="2143914at2759"/>
<gene>
    <name evidence="3" type="ORF">HII31_03877</name>
</gene>
<evidence type="ECO:0000313" key="4">
    <source>
        <dbReference type="Proteomes" id="UP000660729"/>
    </source>
</evidence>
<dbReference type="PANTHER" id="PTHR45614">
    <property type="entry name" value="MYB PROTEIN-RELATED"/>
    <property type="match status" value="1"/>
</dbReference>
<dbReference type="SMART" id="SM00717">
    <property type="entry name" value="SANT"/>
    <property type="match status" value="4"/>
</dbReference>
<feature type="domain" description="Myb-like" evidence="1">
    <location>
        <begin position="96"/>
        <end position="138"/>
    </location>
</feature>
<dbReference type="PROSITE" id="PS50090">
    <property type="entry name" value="MYB_LIKE"/>
    <property type="match status" value="1"/>
</dbReference>
<dbReference type="GO" id="GO:0000981">
    <property type="term" value="F:DNA-binding transcription factor activity, RNA polymerase II-specific"/>
    <property type="evidence" value="ECO:0007669"/>
    <property type="project" value="TreeGrafter"/>
</dbReference>
<dbReference type="EMBL" id="JABCIY010000055">
    <property type="protein sequence ID" value="KAF7194754.1"/>
    <property type="molecule type" value="Genomic_DNA"/>
</dbReference>
<dbReference type="Gene3D" id="1.10.10.60">
    <property type="entry name" value="Homeodomain-like"/>
    <property type="match status" value="2"/>
</dbReference>
<evidence type="ECO:0000259" key="2">
    <source>
        <dbReference type="PROSITE" id="PS51294"/>
    </source>
</evidence>
<dbReference type="InterPro" id="IPR050560">
    <property type="entry name" value="MYB_TF"/>
</dbReference>
<evidence type="ECO:0000259" key="1">
    <source>
        <dbReference type="PROSITE" id="PS50090"/>
    </source>
</evidence>
<reference evidence="3" key="1">
    <citation type="submission" date="2020-04" db="EMBL/GenBank/DDBJ databases">
        <title>Draft genome resource of the tomato pathogen Pseudocercospora fuligena.</title>
        <authorList>
            <person name="Zaccaron A."/>
        </authorList>
    </citation>
    <scope>NUCLEOTIDE SEQUENCE</scope>
    <source>
        <strain evidence="3">PF001</strain>
    </source>
</reference>
<dbReference type="PROSITE" id="PS51294">
    <property type="entry name" value="HTH_MYB"/>
    <property type="match status" value="1"/>
</dbReference>
<dbReference type="CDD" id="cd00167">
    <property type="entry name" value="SANT"/>
    <property type="match status" value="2"/>
</dbReference>
<comment type="caution">
    <text evidence="3">The sequence shown here is derived from an EMBL/GenBank/DDBJ whole genome shotgun (WGS) entry which is preliminary data.</text>
</comment>
<proteinExistence type="predicted"/>